<proteinExistence type="inferred from homology"/>
<dbReference type="InterPro" id="IPR016039">
    <property type="entry name" value="Thiolase-like"/>
</dbReference>
<gene>
    <name evidence="6" type="ORF">CEB94_23575</name>
</gene>
<name>A0A6G5RH95_9ACTN</name>
<keyword evidence="2 4" id="KW-0808">Transferase</keyword>
<evidence type="ECO:0000313" key="6">
    <source>
        <dbReference type="EMBL" id="QCD57495.1"/>
    </source>
</evidence>
<dbReference type="InterPro" id="IPR020841">
    <property type="entry name" value="PKS_Beta-ketoAc_synthase_dom"/>
</dbReference>
<sequence>MTAHINGIDIISPLGLSREEHWKALLDGCSGLGPTQSFDSARYDNPISGEILHFGPDELPKRLVPATDRMTQMSLVAAAGAFDDSGIDMSQVDPLDVGVMTAATAGGYAFGQKELQNLWSKGPKYVSTHQSYAWFYAVNTGQISIRHGCQGHSGVIVADDAGGLDAIAFAARRLARGNQIMLTGSVDSTMCPWGRVAHASTGHLSKSADAQAAYLPFDERAAGWVNGEGGAHLVLQSHSDGRYAAVLGHGATVDDPRAAPGTGLGQAIRIALDAARLRPGDIQVVFADAAGTREADRAEAAALVEIFGPHSVPVTAPKAATGRMGCGTASLDVAMAVLAIRDQTIPPTLNVEADESLGVNLCGVATQHPITNVLVLARGVGGFNSALIVGT</sequence>
<organism evidence="6 7">
    <name type="scientific">Streptomyces hawaiiensis</name>
    <dbReference type="NCBI Taxonomy" id="67305"/>
    <lineage>
        <taxon>Bacteria</taxon>
        <taxon>Bacillati</taxon>
        <taxon>Actinomycetota</taxon>
        <taxon>Actinomycetes</taxon>
        <taxon>Kitasatosporales</taxon>
        <taxon>Streptomycetaceae</taxon>
        <taxon>Streptomyces</taxon>
    </lineage>
</organism>
<dbReference type="InterPro" id="IPR014031">
    <property type="entry name" value="Ketoacyl_synth_C"/>
</dbReference>
<dbReference type="Pfam" id="PF02801">
    <property type="entry name" value="Ketoacyl-synt_C"/>
    <property type="match status" value="1"/>
</dbReference>
<dbReference type="InterPro" id="IPR014030">
    <property type="entry name" value="Ketoacyl_synth_N"/>
</dbReference>
<feature type="domain" description="Ketosynthase family 3 (KS3)" evidence="5">
    <location>
        <begin position="1"/>
        <end position="391"/>
    </location>
</feature>
<dbReference type="PANTHER" id="PTHR11712:SF322">
    <property type="entry name" value="POLYKETIDE BETA-KETOACYL SYNTHASE 2-RELATED"/>
    <property type="match status" value="1"/>
</dbReference>
<comment type="similarity">
    <text evidence="1 4">Belongs to the thiolase-like superfamily. Beta-ketoacyl-ACP synthases family.</text>
</comment>
<evidence type="ECO:0000313" key="7">
    <source>
        <dbReference type="Proteomes" id="UP000495940"/>
    </source>
</evidence>
<dbReference type="Gene3D" id="3.40.47.10">
    <property type="match status" value="2"/>
</dbReference>
<dbReference type="EMBL" id="CP021978">
    <property type="protein sequence ID" value="QCD57495.1"/>
    <property type="molecule type" value="Genomic_DNA"/>
</dbReference>
<dbReference type="Pfam" id="PF00109">
    <property type="entry name" value="ketoacyl-synt"/>
    <property type="match status" value="1"/>
</dbReference>
<evidence type="ECO:0000256" key="3">
    <source>
        <dbReference type="ARBA" id="ARBA00023315"/>
    </source>
</evidence>
<dbReference type="Proteomes" id="UP000495940">
    <property type="component" value="Chromosome"/>
</dbReference>
<dbReference type="CDD" id="cd00832">
    <property type="entry name" value="CLF"/>
    <property type="match status" value="1"/>
</dbReference>
<dbReference type="PROSITE" id="PS52004">
    <property type="entry name" value="KS3_2"/>
    <property type="match status" value="1"/>
</dbReference>
<keyword evidence="3" id="KW-0012">Acyltransferase</keyword>
<dbReference type="PANTHER" id="PTHR11712">
    <property type="entry name" value="POLYKETIDE SYNTHASE-RELATED"/>
    <property type="match status" value="1"/>
</dbReference>
<dbReference type="AlphaFoldDB" id="A0A6G5RH95"/>
<dbReference type="GO" id="GO:0006633">
    <property type="term" value="P:fatty acid biosynthetic process"/>
    <property type="evidence" value="ECO:0007669"/>
    <property type="project" value="TreeGrafter"/>
</dbReference>
<dbReference type="InterPro" id="IPR000794">
    <property type="entry name" value="Beta-ketoacyl_synthase"/>
</dbReference>
<evidence type="ECO:0000259" key="5">
    <source>
        <dbReference type="PROSITE" id="PS52004"/>
    </source>
</evidence>
<evidence type="ECO:0000256" key="2">
    <source>
        <dbReference type="ARBA" id="ARBA00022679"/>
    </source>
</evidence>
<dbReference type="GO" id="GO:0004315">
    <property type="term" value="F:3-oxoacyl-[acyl-carrier-protein] synthase activity"/>
    <property type="evidence" value="ECO:0007669"/>
    <property type="project" value="TreeGrafter"/>
</dbReference>
<evidence type="ECO:0000256" key="4">
    <source>
        <dbReference type="RuleBase" id="RU003694"/>
    </source>
</evidence>
<accession>A0A6G5RH95</accession>
<keyword evidence="7" id="KW-1185">Reference proteome</keyword>
<protein>
    <submittedName>
        <fullName evidence="6">Ketosynthase chain-length factor</fullName>
    </submittedName>
</protein>
<dbReference type="SUPFAM" id="SSF53901">
    <property type="entry name" value="Thiolase-like"/>
    <property type="match status" value="2"/>
</dbReference>
<reference evidence="6 7" key="1">
    <citation type="submission" date="2017-06" db="EMBL/GenBank/DDBJ databases">
        <title>Complete Genome Sequence of Streptomyces hawaiiensis NRRL 15010 and insights into acyldepsipeptides biosynthesis.</title>
        <authorList>
            <person name="Mariita R.M."/>
            <person name="Sello J.K."/>
        </authorList>
    </citation>
    <scope>NUCLEOTIDE SEQUENCE [LARGE SCALE GENOMIC DNA]</scope>
    <source>
        <strain evidence="6 7">ATCC 12236</strain>
    </source>
</reference>
<dbReference type="KEGG" id="shaw:CEB94_23575"/>
<dbReference type="RefSeq" id="WP_175434055.1">
    <property type="nucleotide sequence ID" value="NZ_CP021978.1"/>
</dbReference>
<evidence type="ECO:0000256" key="1">
    <source>
        <dbReference type="ARBA" id="ARBA00008467"/>
    </source>
</evidence>